<dbReference type="EMBL" id="JAXOVC010000005">
    <property type="protein sequence ID" value="KAK4501960.1"/>
    <property type="molecule type" value="Genomic_DNA"/>
</dbReference>
<feature type="compositionally biased region" description="Low complexity" evidence="5">
    <location>
        <begin position="131"/>
        <end position="145"/>
    </location>
</feature>
<feature type="compositionally biased region" description="Low complexity" evidence="5">
    <location>
        <begin position="220"/>
        <end position="236"/>
    </location>
</feature>
<comment type="subcellular location">
    <subcellularLocation>
        <location evidence="2">Cytoplasm</location>
    </subcellularLocation>
    <subcellularLocation>
        <location evidence="1">Nucleus</location>
    </subcellularLocation>
</comment>
<keyword evidence="4" id="KW-0539">Nucleus</keyword>
<proteinExistence type="predicted"/>
<evidence type="ECO:0008006" key="8">
    <source>
        <dbReference type="Google" id="ProtNLM"/>
    </source>
</evidence>
<comment type="caution">
    <text evidence="6">The sequence shown here is derived from an EMBL/GenBank/DDBJ whole genome shotgun (WGS) entry which is preliminary data.</text>
</comment>
<dbReference type="Gene3D" id="2.30.29.30">
    <property type="entry name" value="Pleckstrin-homology domain (PH domain)/Phosphotyrosine-binding domain (PTB)"/>
    <property type="match status" value="1"/>
</dbReference>
<dbReference type="Pfam" id="PF03517">
    <property type="entry name" value="Voldacs"/>
    <property type="match status" value="1"/>
</dbReference>
<evidence type="ECO:0000313" key="6">
    <source>
        <dbReference type="EMBL" id="KAK4501960.1"/>
    </source>
</evidence>
<evidence type="ECO:0000256" key="2">
    <source>
        <dbReference type="ARBA" id="ARBA00004496"/>
    </source>
</evidence>
<name>A0ABR0ELC4_ZASCE</name>
<evidence type="ECO:0000256" key="4">
    <source>
        <dbReference type="ARBA" id="ARBA00023242"/>
    </source>
</evidence>
<feature type="region of interest" description="Disordered" evidence="5">
    <location>
        <begin position="159"/>
        <end position="186"/>
    </location>
</feature>
<accession>A0ABR0ELC4</accession>
<evidence type="ECO:0000256" key="3">
    <source>
        <dbReference type="ARBA" id="ARBA00022490"/>
    </source>
</evidence>
<evidence type="ECO:0000256" key="1">
    <source>
        <dbReference type="ARBA" id="ARBA00004123"/>
    </source>
</evidence>
<dbReference type="InterPro" id="IPR039924">
    <property type="entry name" value="ICln/Lot5/Saf5"/>
</dbReference>
<keyword evidence="7" id="KW-1185">Reference proteome</keyword>
<feature type="region of interest" description="Disordered" evidence="5">
    <location>
        <begin position="124"/>
        <end position="146"/>
    </location>
</feature>
<gene>
    <name evidence="6" type="ORF">PRZ48_007770</name>
</gene>
<evidence type="ECO:0000313" key="7">
    <source>
        <dbReference type="Proteomes" id="UP001305779"/>
    </source>
</evidence>
<dbReference type="InterPro" id="IPR011993">
    <property type="entry name" value="PH-like_dom_sf"/>
</dbReference>
<dbReference type="Proteomes" id="UP001305779">
    <property type="component" value="Unassembled WGS sequence"/>
</dbReference>
<reference evidence="6 7" key="1">
    <citation type="journal article" date="2023" name="G3 (Bethesda)">
        <title>A chromosome-level genome assembly of Zasmidium syzygii isolated from banana leaves.</title>
        <authorList>
            <person name="van Westerhoven A.C."/>
            <person name="Mehrabi R."/>
            <person name="Talebi R."/>
            <person name="Steentjes M.B.F."/>
            <person name="Corcolon B."/>
            <person name="Chong P.A."/>
            <person name="Kema G.H.J."/>
            <person name="Seidl M.F."/>
        </authorList>
    </citation>
    <scope>NUCLEOTIDE SEQUENCE [LARGE SCALE GENOMIC DNA]</scope>
    <source>
        <strain evidence="6 7">P124</strain>
    </source>
</reference>
<feature type="compositionally biased region" description="Acidic residues" evidence="5">
    <location>
        <begin position="167"/>
        <end position="177"/>
    </location>
</feature>
<protein>
    <recommendedName>
        <fullName evidence="8">Regulator of volume decrease after cellular swelling-domain-containing protein</fullName>
    </recommendedName>
</protein>
<organism evidence="6 7">
    <name type="scientific">Zasmidium cellare</name>
    <name type="common">Wine cellar mold</name>
    <name type="synonym">Racodium cellare</name>
    <dbReference type="NCBI Taxonomy" id="395010"/>
    <lineage>
        <taxon>Eukaryota</taxon>
        <taxon>Fungi</taxon>
        <taxon>Dikarya</taxon>
        <taxon>Ascomycota</taxon>
        <taxon>Pezizomycotina</taxon>
        <taxon>Dothideomycetes</taxon>
        <taxon>Dothideomycetidae</taxon>
        <taxon>Mycosphaerellales</taxon>
        <taxon>Mycosphaerellaceae</taxon>
        <taxon>Zasmidium</taxon>
    </lineage>
</organism>
<keyword evidence="3" id="KW-0963">Cytoplasm</keyword>
<evidence type="ECO:0000256" key="5">
    <source>
        <dbReference type="SAM" id="MobiDB-lite"/>
    </source>
</evidence>
<dbReference type="PANTHER" id="PTHR21399:SF0">
    <property type="entry name" value="METHYLOSOME SUBUNIT PICLN"/>
    <property type="match status" value="1"/>
</dbReference>
<feature type="region of interest" description="Disordered" evidence="5">
    <location>
        <begin position="215"/>
        <end position="252"/>
    </location>
</feature>
<sequence>MEQITTAPAVADFTPLSEHQAQTPGTFFGSRPVLHLHAISNITAEHTDLQRLTSPVDVYVTSQHLILFSPSASLGFQIPYPTITVTAQDGADVLLELNLSDDDTADEDIEFLQMRITPERIEKHGEEAEEQASAGAGTNGTTSGNDISTALYKAISDCQELNPDPRGEDDEDGEGGFDETAPGATGWITSENMADFVDEDGNFRMPAGMTVVGGEEEEGAATLGAGAGTTRTATEVDGGGDEEEESKWQRTG</sequence>
<dbReference type="PANTHER" id="PTHR21399">
    <property type="entry name" value="CHLORIDE CONDUCTANCE REGULATORY PROTEIN ICLN"/>
    <property type="match status" value="1"/>
</dbReference>